<sequence>MAIFCRIVMALFAALYLMALAIFAIGSWGLFGQARDPLAGVYLVPLGWPWNLAIDVLPEAAWPWLAALAPVVTLAVLAWLCRRQRL</sequence>
<protein>
    <submittedName>
        <fullName evidence="2">Uncharacterized protein</fullName>
    </submittedName>
</protein>
<dbReference type="Proteomes" id="UP000015347">
    <property type="component" value="Unassembled WGS sequence"/>
</dbReference>
<accession>S9QZD6</accession>
<comment type="caution">
    <text evidence="2">The sequence shown here is derived from an EMBL/GenBank/DDBJ whole genome shotgun (WGS) entry which is preliminary data.</text>
</comment>
<keyword evidence="1" id="KW-1133">Transmembrane helix</keyword>
<name>S9QZD6_9RHOB</name>
<organism evidence="2 3">
    <name type="scientific">Salipiger mucosus DSM 16094</name>
    <dbReference type="NCBI Taxonomy" id="1123237"/>
    <lineage>
        <taxon>Bacteria</taxon>
        <taxon>Pseudomonadati</taxon>
        <taxon>Pseudomonadota</taxon>
        <taxon>Alphaproteobacteria</taxon>
        <taxon>Rhodobacterales</taxon>
        <taxon>Roseobacteraceae</taxon>
        <taxon>Salipiger</taxon>
    </lineage>
</organism>
<dbReference type="EMBL" id="APVH01000011">
    <property type="protein sequence ID" value="EPX85038.1"/>
    <property type="molecule type" value="Genomic_DNA"/>
</dbReference>
<gene>
    <name evidence="2" type="ORF">Salmuc_00636</name>
</gene>
<dbReference type="OrthoDB" id="7510603at2"/>
<dbReference type="RefSeq" id="WP_020042605.1">
    <property type="nucleotide sequence ID" value="NZ_KE557273.1"/>
</dbReference>
<feature type="transmembrane region" description="Helical" evidence="1">
    <location>
        <begin position="7"/>
        <end position="31"/>
    </location>
</feature>
<dbReference type="AlphaFoldDB" id="S9QZD6"/>
<dbReference type="eggNOG" id="ENOG5033BAQ">
    <property type="taxonomic scope" value="Bacteria"/>
</dbReference>
<evidence type="ECO:0000313" key="2">
    <source>
        <dbReference type="EMBL" id="EPX85038.1"/>
    </source>
</evidence>
<dbReference type="HOGENOM" id="CLU_188393_0_0_5"/>
<keyword evidence="3" id="KW-1185">Reference proteome</keyword>
<dbReference type="STRING" id="1123237.Salmuc_00636"/>
<proteinExistence type="predicted"/>
<reference evidence="3" key="1">
    <citation type="journal article" date="2014" name="Stand. Genomic Sci.">
        <title>Genome sequence of the exopolysaccharide-producing Salipiger mucosus type strain (DSM 16094(T)), a moderately halophilic member of the Roseobacter clade.</title>
        <authorList>
            <person name="Riedel T."/>
            <person name="Spring S."/>
            <person name="Fiebig A."/>
            <person name="Petersen J."/>
            <person name="Kyrpides N.C."/>
            <person name="Goker M."/>
            <person name="Klenk H.P."/>
        </authorList>
    </citation>
    <scope>NUCLEOTIDE SEQUENCE [LARGE SCALE GENOMIC DNA]</scope>
    <source>
        <strain evidence="3">DSM 16094</strain>
    </source>
</reference>
<feature type="transmembrane region" description="Helical" evidence="1">
    <location>
        <begin position="61"/>
        <end position="81"/>
    </location>
</feature>
<evidence type="ECO:0000256" key="1">
    <source>
        <dbReference type="SAM" id="Phobius"/>
    </source>
</evidence>
<keyword evidence="1" id="KW-0812">Transmembrane</keyword>
<evidence type="ECO:0000313" key="3">
    <source>
        <dbReference type="Proteomes" id="UP000015347"/>
    </source>
</evidence>
<keyword evidence="1" id="KW-0472">Membrane</keyword>